<evidence type="ECO:0000256" key="11">
    <source>
        <dbReference type="ARBA" id="ARBA00023065"/>
    </source>
</evidence>
<dbReference type="STRING" id="1408657.A0A0W4ZIN2"/>
<feature type="transmembrane region" description="Helical" evidence="14">
    <location>
        <begin position="149"/>
        <end position="171"/>
    </location>
</feature>
<sequence length="288" mass="33567">MLKIAPFLLLLVVVSCFQLNDRILLSKIRALTFYKEKYTRSLRFSPSPQIVCVGGDAKGLYEPSVIQCKNMGGDYDSEDIQWSCSSILPSYYRLGRTDVVCEGYDGSNSKYVLKGSCFVEYTLHLTEEGRMHYKNDIFSFFMSKNNINIWISFFLRFFFSFIVIYVICLLFKRFRISPQNWFPWNWFGGGGNGHPRGPPPPYSGPHYDKMYHSSRSIWTPGFWSGLLGGAALSYMMRGSRERYTHPNGMFYRHQFMGEEYRDNYRDMTDNTSAYTMRRSTGFGGTRRR</sequence>
<dbReference type="VEuPathDB" id="FungiDB:T551_02654"/>
<evidence type="ECO:0000256" key="12">
    <source>
        <dbReference type="ARBA" id="ARBA00023136"/>
    </source>
</evidence>
<dbReference type="PANTHER" id="PTHR15929:SF0">
    <property type="entry name" value="STORE-OPERATED CALCIUM ENTRY-ASSOCIATED REGULATORY FACTOR"/>
    <property type="match status" value="1"/>
</dbReference>
<keyword evidence="6 14" id="KW-0812">Transmembrane</keyword>
<keyword evidence="4" id="KW-0813">Transport</keyword>
<dbReference type="GO" id="GO:0005789">
    <property type="term" value="C:endoplasmic reticulum membrane"/>
    <property type="evidence" value="ECO:0007669"/>
    <property type="project" value="UniProtKB-SubCell"/>
</dbReference>
<proteinExistence type="inferred from homology"/>
<evidence type="ECO:0000256" key="14">
    <source>
        <dbReference type="SAM" id="Phobius"/>
    </source>
</evidence>
<feature type="chain" id="PRO_5006933822" description="Store-operated calcium entry-associated regulatory factor" evidence="15">
    <location>
        <begin position="17"/>
        <end position="288"/>
    </location>
</feature>
<dbReference type="GO" id="GO:2001256">
    <property type="term" value="P:regulation of store-operated calcium entry"/>
    <property type="evidence" value="ECO:0007669"/>
    <property type="project" value="InterPro"/>
</dbReference>
<evidence type="ECO:0000256" key="4">
    <source>
        <dbReference type="ARBA" id="ARBA00022448"/>
    </source>
</evidence>
<dbReference type="EMBL" id="LFWA01000012">
    <property type="protein sequence ID" value="KTW28235.1"/>
    <property type="molecule type" value="Genomic_DNA"/>
</dbReference>
<keyword evidence="17" id="KW-1185">Reference proteome</keyword>
<evidence type="ECO:0000256" key="9">
    <source>
        <dbReference type="ARBA" id="ARBA00022837"/>
    </source>
</evidence>
<evidence type="ECO:0000256" key="8">
    <source>
        <dbReference type="ARBA" id="ARBA00022824"/>
    </source>
</evidence>
<keyword evidence="11" id="KW-0406">Ion transport</keyword>
<dbReference type="AlphaFoldDB" id="A0A0W4ZIN2"/>
<evidence type="ECO:0000313" key="16">
    <source>
        <dbReference type="EMBL" id="KTW28235.1"/>
    </source>
</evidence>
<feature type="signal peptide" evidence="15">
    <location>
        <begin position="1"/>
        <end position="16"/>
    </location>
</feature>
<keyword evidence="10 14" id="KW-1133">Transmembrane helix</keyword>
<evidence type="ECO:0000313" key="17">
    <source>
        <dbReference type="Proteomes" id="UP000053447"/>
    </source>
</evidence>
<evidence type="ECO:0000256" key="6">
    <source>
        <dbReference type="ARBA" id="ARBA00022692"/>
    </source>
</evidence>
<dbReference type="PANTHER" id="PTHR15929">
    <property type="entry name" value="STORE-OPERATED CALCIUM ENTRY-ASSOCIATED REGULATORY FACTOR"/>
    <property type="match status" value="1"/>
</dbReference>
<accession>A0A0W4ZIN2</accession>
<keyword evidence="9" id="KW-0106">Calcium</keyword>
<evidence type="ECO:0000256" key="15">
    <source>
        <dbReference type="SAM" id="SignalP"/>
    </source>
</evidence>
<comment type="caution">
    <text evidence="16">The sequence shown here is derived from an EMBL/GenBank/DDBJ whole genome shotgun (WGS) entry which is preliminary data.</text>
</comment>
<keyword evidence="8" id="KW-0256">Endoplasmic reticulum</keyword>
<dbReference type="PROSITE" id="PS51257">
    <property type="entry name" value="PROKAR_LIPOPROTEIN"/>
    <property type="match status" value="1"/>
</dbReference>
<comment type="subcellular location">
    <subcellularLocation>
        <location evidence="1">Endoplasmic reticulum membrane</location>
        <topology evidence="1">Single-pass type I membrane protein</topology>
    </subcellularLocation>
</comment>
<dbReference type="InterPro" id="IPR009567">
    <property type="entry name" value="SARAF"/>
</dbReference>
<keyword evidence="5" id="KW-0109">Calcium transport</keyword>
<dbReference type="OrthoDB" id="20303at2759"/>
<evidence type="ECO:0000256" key="3">
    <source>
        <dbReference type="ARBA" id="ARBA00016584"/>
    </source>
</evidence>
<gene>
    <name evidence="16" type="ORF">T551_02654</name>
</gene>
<evidence type="ECO:0000256" key="7">
    <source>
        <dbReference type="ARBA" id="ARBA00022729"/>
    </source>
</evidence>
<keyword evidence="12 14" id="KW-0472">Membrane</keyword>
<protein>
    <recommendedName>
        <fullName evidence="3">Store-operated calcium entry-associated regulatory factor</fullName>
    </recommendedName>
    <alternativeName>
        <fullName evidence="13">Transmembrane protein 66</fullName>
    </alternativeName>
</protein>
<name>A0A0W4ZIN2_PNEJ7</name>
<evidence type="ECO:0000256" key="13">
    <source>
        <dbReference type="ARBA" id="ARBA00031116"/>
    </source>
</evidence>
<keyword evidence="7 15" id="KW-0732">Signal</keyword>
<evidence type="ECO:0000256" key="5">
    <source>
        <dbReference type="ARBA" id="ARBA00022568"/>
    </source>
</evidence>
<organism evidence="16 17">
    <name type="scientific">Pneumocystis jirovecii (strain RU7)</name>
    <name type="common">Human pneumocystis pneumonia agent</name>
    <dbReference type="NCBI Taxonomy" id="1408657"/>
    <lineage>
        <taxon>Eukaryota</taxon>
        <taxon>Fungi</taxon>
        <taxon>Dikarya</taxon>
        <taxon>Ascomycota</taxon>
        <taxon>Taphrinomycotina</taxon>
        <taxon>Pneumocystomycetes</taxon>
        <taxon>Pneumocystaceae</taxon>
        <taxon>Pneumocystis</taxon>
    </lineage>
</organism>
<dbReference type="GO" id="GO:0006816">
    <property type="term" value="P:calcium ion transport"/>
    <property type="evidence" value="ECO:0007669"/>
    <property type="project" value="UniProtKB-KW"/>
</dbReference>
<evidence type="ECO:0000256" key="1">
    <source>
        <dbReference type="ARBA" id="ARBA00004115"/>
    </source>
</evidence>
<evidence type="ECO:0000256" key="10">
    <source>
        <dbReference type="ARBA" id="ARBA00022989"/>
    </source>
</evidence>
<dbReference type="GeneID" id="28941172"/>
<evidence type="ECO:0000256" key="2">
    <source>
        <dbReference type="ARBA" id="ARBA00006833"/>
    </source>
</evidence>
<dbReference type="Pfam" id="PF06682">
    <property type="entry name" value="SARAF"/>
    <property type="match status" value="1"/>
</dbReference>
<reference evidence="17" key="1">
    <citation type="journal article" date="2016" name="Nat. Commun.">
        <title>Genome analysis of three Pneumocystis species reveals adaptation mechanisms to life exclusively in mammalian hosts.</title>
        <authorList>
            <person name="Ma L."/>
            <person name="Chen Z."/>
            <person name="Huang D.W."/>
            <person name="Kutty G."/>
            <person name="Ishihara M."/>
            <person name="Wang H."/>
            <person name="Abouelleil A."/>
            <person name="Bishop L."/>
            <person name="Davey E."/>
            <person name="Deng R."/>
            <person name="Deng X."/>
            <person name="Fan L."/>
            <person name="Fantoni G."/>
            <person name="Fitzgerald M."/>
            <person name="Gogineni E."/>
            <person name="Goldberg J.M."/>
            <person name="Handley G."/>
            <person name="Hu X."/>
            <person name="Huber C."/>
            <person name="Jiao X."/>
            <person name="Jones K."/>
            <person name="Levin J.Z."/>
            <person name="Liu Y."/>
            <person name="Macdonald P."/>
            <person name="Melnikov A."/>
            <person name="Raley C."/>
            <person name="Sassi M."/>
            <person name="Sherman B.T."/>
            <person name="Song X."/>
            <person name="Sykes S."/>
            <person name="Tran B."/>
            <person name="Walsh L."/>
            <person name="Xia Y."/>
            <person name="Yang J."/>
            <person name="Young S."/>
            <person name="Zeng Q."/>
            <person name="Zheng X."/>
            <person name="Stephens R."/>
            <person name="Nusbaum C."/>
            <person name="Birren B.W."/>
            <person name="Azadi P."/>
            <person name="Lempicki R.A."/>
            <person name="Cuomo C.A."/>
            <person name="Kovacs J.A."/>
        </authorList>
    </citation>
    <scope>NUCLEOTIDE SEQUENCE [LARGE SCALE GENOMIC DNA]</scope>
    <source>
        <strain evidence="17">RU7</strain>
    </source>
</reference>
<comment type="similarity">
    <text evidence="2">Belongs to the SARAF family.</text>
</comment>
<dbReference type="Proteomes" id="UP000053447">
    <property type="component" value="Unassembled WGS sequence"/>
</dbReference>
<dbReference type="RefSeq" id="XP_018228797.1">
    <property type="nucleotide sequence ID" value="XM_018374917.1"/>
</dbReference>